<comment type="similarity">
    <text evidence="1">Belongs to the membrane fusion protein (MFP) (TC 8.A.1) family.</text>
</comment>
<dbReference type="Pfam" id="PF25990">
    <property type="entry name" value="Beta-barrel_YknX"/>
    <property type="match status" value="1"/>
</dbReference>
<dbReference type="InterPro" id="IPR006143">
    <property type="entry name" value="RND_pump_MFP"/>
</dbReference>
<evidence type="ECO:0000256" key="4">
    <source>
        <dbReference type="SAM" id="Phobius"/>
    </source>
</evidence>
<dbReference type="Proteomes" id="UP000051717">
    <property type="component" value="Unassembled WGS sequence"/>
</dbReference>
<dbReference type="InterPro" id="IPR058625">
    <property type="entry name" value="MdtA-like_BSH"/>
</dbReference>
<feature type="compositionally biased region" description="Acidic residues" evidence="3">
    <location>
        <begin position="393"/>
        <end position="407"/>
    </location>
</feature>
<name>A0A0S8GHQ0_UNCT6</name>
<dbReference type="GO" id="GO:1990281">
    <property type="term" value="C:efflux pump complex"/>
    <property type="evidence" value="ECO:0007669"/>
    <property type="project" value="TreeGrafter"/>
</dbReference>
<dbReference type="PANTHER" id="PTHR30469">
    <property type="entry name" value="MULTIDRUG RESISTANCE PROTEIN MDTA"/>
    <property type="match status" value="1"/>
</dbReference>
<gene>
    <name evidence="8" type="ORF">AMJ82_00950</name>
</gene>
<sequence>MRGKKKLIIIPIVVVLVVVIVILNIRREKGGVRIQTAKVTNADIVSEVSAPGKVEPVTRVQVSAYVMGRVVELPVREGDWVDEGDVLVEIDPVNYQALVAQARASLELSQARLRQTEQSLQRTRELFARDLISKEELERVETDWSVQRAQVARDQAALHQALDQLSKTTIRSPLSGVVTQLNVEQGEVVVTGTMNMPGSVIMTVANLSEMKVEVEVDETEVRDIMPGQEVEIAVDALGDTSLIGIVETVGEAGVETMVGGEPQTNFEVSTLLNKVPPKLRPGMSAVARIKTASRKDVRAVPISAVILRDWEREIEQAESRSPGRRSGGREATEQEESPGEQQREEGAREPEQEGIVEEPVQEQSTEQAGEGDAPSAEELVSGQAGGESTAETAETEGTAEETEPDSTAEEKVGEVEVVYVVQDGKAIVRRVETGIRDDNNIEILSGLELDEEVVTGPFRVLRTLKHETRVKVDNSLVREMGDRGGRRQ</sequence>
<dbReference type="EMBL" id="LJUI01000004">
    <property type="protein sequence ID" value="KPK71324.1"/>
    <property type="molecule type" value="Genomic_DNA"/>
</dbReference>
<dbReference type="Gene3D" id="2.40.30.170">
    <property type="match status" value="1"/>
</dbReference>
<reference evidence="8 9" key="1">
    <citation type="journal article" date="2015" name="Microbiome">
        <title>Genomic resolution of linkages in carbon, nitrogen, and sulfur cycling among widespread estuary sediment bacteria.</title>
        <authorList>
            <person name="Baker B.J."/>
            <person name="Lazar C.S."/>
            <person name="Teske A.P."/>
            <person name="Dick G.J."/>
        </authorList>
    </citation>
    <scope>NUCLEOTIDE SEQUENCE [LARGE SCALE GENOMIC DNA]</scope>
    <source>
        <strain evidence="8">SM23_40</strain>
    </source>
</reference>
<dbReference type="GO" id="GO:0015562">
    <property type="term" value="F:efflux transmembrane transporter activity"/>
    <property type="evidence" value="ECO:0007669"/>
    <property type="project" value="TreeGrafter"/>
</dbReference>
<feature type="domain" description="Multidrug resistance protein MdtA-like alpha-helical hairpin" evidence="5">
    <location>
        <begin position="100"/>
        <end position="166"/>
    </location>
</feature>
<feature type="domain" description="Multidrug resistance protein MdtA-like barrel-sandwich hybrid" evidence="6">
    <location>
        <begin position="60"/>
        <end position="194"/>
    </location>
</feature>
<dbReference type="InterPro" id="IPR058624">
    <property type="entry name" value="MdtA-like_HH"/>
</dbReference>
<keyword evidence="4" id="KW-0812">Transmembrane</keyword>
<dbReference type="PRINTS" id="PR01490">
    <property type="entry name" value="RTXTOXIND"/>
</dbReference>
<dbReference type="SUPFAM" id="SSF111369">
    <property type="entry name" value="HlyD-like secretion proteins"/>
    <property type="match status" value="1"/>
</dbReference>
<evidence type="ECO:0000259" key="7">
    <source>
        <dbReference type="Pfam" id="PF25990"/>
    </source>
</evidence>
<keyword evidence="4" id="KW-1133">Transmembrane helix</keyword>
<protein>
    <submittedName>
        <fullName evidence="8">Uncharacterized protein</fullName>
    </submittedName>
</protein>
<dbReference type="Gene3D" id="2.40.420.20">
    <property type="match status" value="1"/>
</dbReference>
<dbReference type="NCBIfam" id="TIGR01730">
    <property type="entry name" value="RND_mfp"/>
    <property type="match status" value="1"/>
</dbReference>
<evidence type="ECO:0000259" key="5">
    <source>
        <dbReference type="Pfam" id="PF25876"/>
    </source>
</evidence>
<evidence type="ECO:0000259" key="6">
    <source>
        <dbReference type="Pfam" id="PF25917"/>
    </source>
</evidence>
<proteinExistence type="inferred from homology"/>
<evidence type="ECO:0000313" key="9">
    <source>
        <dbReference type="Proteomes" id="UP000051717"/>
    </source>
</evidence>
<keyword evidence="2" id="KW-0175">Coiled coil</keyword>
<feature type="coiled-coil region" evidence="2">
    <location>
        <begin position="99"/>
        <end position="126"/>
    </location>
</feature>
<feature type="compositionally biased region" description="Basic and acidic residues" evidence="3">
    <location>
        <begin position="341"/>
        <end position="351"/>
    </location>
</feature>
<evidence type="ECO:0000256" key="3">
    <source>
        <dbReference type="SAM" id="MobiDB-lite"/>
    </source>
</evidence>
<evidence type="ECO:0000256" key="2">
    <source>
        <dbReference type="SAM" id="Coils"/>
    </source>
</evidence>
<accession>A0A0S8GHQ0</accession>
<dbReference type="PANTHER" id="PTHR30469:SF33">
    <property type="entry name" value="SLR1207 PROTEIN"/>
    <property type="match status" value="1"/>
</dbReference>
<dbReference type="AlphaFoldDB" id="A0A0S8GHQ0"/>
<evidence type="ECO:0000313" key="8">
    <source>
        <dbReference type="EMBL" id="KPK71324.1"/>
    </source>
</evidence>
<feature type="domain" description="YknX-like beta-barrel" evidence="7">
    <location>
        <begin position="210"/>
        <end position="289"/>
    </location>
</feature>
<keyword evidence="4" id="KW-0472">Membrane</keyword>
<comment type="caution">
    <text evidence="8">The sequence shown here is derived from an EMBL/GenBank/DDBJ whole genome shotgun (WGS) entry which is preliminary data.</text>
</comment>
<feature type="region of interest" description="Disordered" evidence="3">
    <location>
        <begin position="315"/>
        <end position="413"/>
    </location>
</feature>
<dbReference type="Pfam" id="PF25876">
    <property type="entry name" value="HH_MFP_RND"/>
    <property type="match status" value="1"/>
</dbReference>
<evidence type="ECO:0000256" key="1">
    <source>
        <dbReference type="ARBA" id="ARBA00009477"/>
    </source>
</evidence>
<dbReference type="InterPro" id="IPR058636">
    <property type="entry name" value="Beta-barrel_YknX"/>
</dbReference>
<dbReference type="Gene3D" id="2.40.50.100">
    <property type="match status" value="1"/>
</dbReference>
<organism evidence="8 9">
    <name type="scientific">candidate division TA06 bacterium SM23_40</name>
    <dbReference type="NCBI Taxonomy" id="1703774"/>
    <lineage>
        <taxon>Bacteria</taxon>
        <taxon>Bacteria division TA06</taxon>
    </lineage>
</organism>
<dbReference type="Pfam" id="PF25917">
    <property type="entry name" value="BSH_RND"/>
    <property type="match status" value="1"/>
</dbReference>
<feature type="transmembrane region" description="Helical" evidence="4">
    <location>
        <begin position="7"/>
        <end position="25"/>
    </location>
</feature>
<dbReference type="Gene3D" id="1.10.287.470">
    <property type="entry name" value="Helix hairpin bin"/>
    <property type="match status" value="1"/>
</dbReference>